<feature type="coiled-coil region" evidence="1">
    <location>
        <begin position="84"/>
        <end position="185"/>
    </location>
</feature>
<reference evidence="3" key="1">
    <citation type="journal article" date="2021" name="Sci. Rep.">
        <title>Diploid genomic architecture of Nitzschia inconspicua, an elite biomass production diatom.</title>
        <authorList>
            <person name="Oliver A."/>
            <person name="Podell S."/>
            <person name="Pinowska A."/>
            <person name="Traller J.C."/>
            <person name="Smith S.R."/>
            <person name="McClure R."/>
            <person name="Beliaev A."/>
            <person name="Bohutskyi P."/>
            <person name="Hill E.A."/>
            <person name="Rabines A."/>
            <person name="Zheng H."/>
            <person name="Allen L.Z."/>
            <person name="Kuo A."/>
            <person name="Grigoriev I.V."/>
            <person name="Allen A.E."/>
            <person name="Hazlebeck D."/>
            <person name="Allen E.E."/>
        </authorList>
    </citation>
    <scope>NUCLEOTIDE SEQUENCE</scope>
    <source>
        <strain evidence="3">Hildebrandi</strain>
    </source>
</reference>
<evidence type="ECO:0000313" key="3">
    <source>
        <dbReference type="EMBL" id="KAG7360475.1"/>
    </source>
</evidence>
<keyword evidence="4" id="KW-1185">Reference proteome</keyword>
<comment type="caution">
    <text evidence="3">The sequence shown here is derived from an EMBL/GenBank/DDBJ whole genome shotgun (WGS) entry which is preliminary data.</text>
</comment>
<protein>
    <submittedName>
        <fullName evidence="3">Uncharacterized protein</fullName>
    </submittedName>
</protein>
<feature type="compositionally biased region" description="Polar residues" evidence="2">
    <location>
        <begin position="467"/>
        <end position="478"/>
    </location>
</feature>
<feature type="coiled-coil region" evidence="1">
    <location>
        <begin position="243"/>
        <end position="348"/>
    </location>
</feature>
<gene>
    <name evidence="3" type="ORF">IV203_035574</name>
</gene>
<accession>A0A9K3PUP8</accession>
<keyword evidence="1" id="KW-0175">Coiled coil</keyword>
<dbReference type="AlphaFoldDB" id="A0A9K3PUP8"/>
<feature type="compositionally biased region" description="Basic and acidic residues" evidence="2">
    <location>
        <begin position="456"/>
        <end position="466"/>
    </location>
</feature>
<organism evidence="3 4">
    <name type="scientific">Nitzschia inconspicua</name>
    <dbReference type="NCBI Taxonomy" id="303405"/>
    <lineage>
        <taxon>Eukaryota</taxon>
        <taxon>Sar</taxon>
        <taxon>Stramenopiles</taxon>
        <taxon>Ochrophyta</taxon>
        <taxon>Bacillariophyta</taxon>
        <taxon>Bacillariophyceae</taxon>
        <taxon>Bacillariophycidae</taxon>
        <taxon>Bacillariales</taxon>
        <taxon>Bacillariaceae</taxon>
        <taxon>Nitzschia</taxon>
    </lineage>
</organism>
<feature type="region of interest" description="Disordered" evidence="2">
    <location>
        <begin position="518"/>
        <end position="579"/>
    </location>
</feature>
<feature type="compositionally biased region" description="Low complexity" evidence="2">
    <location>
        <begin position="536"/>
        <end position="551"/>
    </location>
</feature>
<reference evidence="3" key="2">
    <citation type="submission" date="2021-04" db="EMBL/GenBank/DDBJ databases">
        <authorList>
            <person name="Podell S."/>
        </authorList>
    </citation>
    <scope>NUCLEOTIDE SEQUENCE</scope>
    <source>
        <strain evidence="3">Hildebrandi</strain>
    </source>
</reference>
<proteinExistence type="predicted"/>
<sequence length="579" mass="64998">MTTTPGNVHLTTKTTTGVAGGAAGNVTAEDDDVLSSIRAVRELLDQEFGGGHQASTNTTPATPTTKNHWKTKFYQLKQSHYDEKLQFEAKLEQQHHQLRHLEHKLELGQQEADSEREMRKTLEATLDSHQKHIQILTKQLDKAQSERAQLEVKLKDFTDAVETGRDSLQKERSTWEELVKQIRIEKDHLSQKLGEEEAGRLRAQAWANELQKTVKLQHIRWQEAQSNMEKLQKQHALEVAMAKKFLQQKVNVLQDQVKKLSQSASAAERSASLESDANVKLLQSKVKQLEETNTTMKNELDLKTKAATAQTNYHDTLKQQYNECQASNIKLSKELETVKAELATLKSLDRAHQSQTTTIPQTAAQVKRANLIQRFETVFTQDLSAIESLQSQISVMEKAQPSKKVKEGLAEKKKALQEKKQSQINTLEKIEKLQDQQVQAIQKQLDEAAVKLEAARKEWHESEERLSTTTNVPNQNEKMQAKADASASAFSIARQQVQSIKVELSNLLSQRSENRGRLANLRDVDDGTYGSSPTKATTDNAASAAAGSNIAQPSTAPQKRASQEAKQRSKRQKTTADEP</sequence>
<dbReference type="OrthoDB" id="57373at2759"/>
<dbReference type="EMBL" id="JAGRRH010000013">
    <property type="protein sequence ID" value="KAG7360475.1"/>
    <property type="molecule type" value="Genomic_DNA"/>
</dbReference>
<name>A0A9K3PUP8_9STRA</name>
<dbReference type="Proteomes" id="UP000693970">
    <property type="component" value="Unassembled WGS sequence"/>
</dbReference>
<evidence type="ECO:0000256" key="1">
    <source>
        <dbReference type="SAM" id="Coils"/>
    </source>
</evidence>
<feature type="region of interest" description="Disordered" evidence="2">
    <location>
        <begin position="456"/>
        <end position="483"/>
    </location>
</feature>
<evidence type="ECO:0000256" key="2">
    <source>
        <dbReference type="SAM" id="MobiDB-lite"/>
    </source>
</evidence>
<evidence type="ECO:0000313" key="4">
    <source>
        <dbReference type="Proteomes" id="UP000693970"/>
    </source>
</evidence>